<name>A0A0P1IFJ4_9RHOB</name>
<evidence type="ECO:0000313" key="2">
    <source>
        <dbReference type="Proteomes" id="UP000051260"/>
    </source>
</evidence>
<sequence length="276" mass="31115">MLPQTLLQVAYCAIPFPKQLPYTCDKLDDRLMTYSPFFIHGADRPSRWLITCDHATNTVPPEINGGDLGLPREDMERHIAYDVGAYEVSKHLGEILNAPVIAANFSRLVIDPNRGEDDPTLLMKLYDGSIIPGNRHADAVERERRLYMCYRPYHEALERMAGLPHAVIVSMHSFTRQLRGRDPRPWHIGVLHTPDERFSRPLIDRLEAEADLCVGVNEPYTGVLPGDAIDRHCTSHGRPNALIELRNDLIADNAGQREWAERLAVILQDALGESGL</sequence>
<dbReference type="InterPro" id="IPR007709">
    <property type="entry name" value="N-FG_amidohydro"/>
</dbReference>
<dbReference type="InterPro" id="IPR011227">
    <property type="entry name" value="UCP029730"/>
</dbReference>
<keyword evidence="2" id="KW-1185">Reference proteome</keyword>
<dbReference type="AlphaFoldDB" id="A0A0P1IFJ4"/>
<gene>
    <name evidence="1" type="ORF">RUE5091_03260</name>
</gene>
<dbReference type="Gene3D" id="3.40.630.40">
    <property type="entry name" value="Zn-dependent exopeptidases"/>
    <property type="match status" value="1"/>
</dbReference>
<dbReference type="EMBL" id="CYUD01000010">
    <property type="protein sequence ID" value="CUK10029.1"/>
    <property type="molecule type" value="Genomic_DNA"/>
</dbReference>
<dbReference type="SUPFAM" id="SSF53187">
    <property type="entry name" value="Zn-dependent exopeptidases"/>
    <property type="match status" value="1"/>
</dbReference>
<accession>A0A0P1IFJ4</accession>
<evidence type="ECO:0000313" key="1">
    <source>
        <dbReference type="EMBL" id="CUK10029.1"/>
    </source>
</evidence>
<reference evidence="2" key="1">
    <citation type="submission" date="2015-09" db="EMBL/GenBank/DDBJ databases">
        <authorList>
            <person name="Rodrigo-Torres L."/>
            <person name="Arahal D.R."/>
        </authorList>
    </citation>
    <scope>NUCLEOTIDE SEQUENCE [LARGE SCALE GENOMIC DNA]</scope>
    <source>
        <strain evidence="2">CECT 5091</strain>
    </source>
</reference>
<proteinExistence type="predicted"/>
<protein>
    <submittedName>
        <fullName evidence="1">Putative N-formylglutamate amidohydrolase</fullName>
    </submittedName>
</protein>
<keyword evidence="1" id="KW-0378">Hydrolase</keyword>
<dbReference type="PIRSF" id="PIRSF029730">
    <property type="entry name" value="UCP029730"/>
    <property type="match status" value="1"/>
</dbReference>
<dbReference type="GO" id="GO:0016787">
    <property type="term" value="F:hydrolase activity"/>
    <property type="evidence" value="ECO:0007669"/>
    <property type="project" value="UniProtKB-KW"/>
</dbReference>
<dbReference type="Pfam" id="PF05013">
    <property type="entry name" value="FGase"/>
    <property type="match status" value="1"/>
</dbReference>
<dbReference type="STRING" id="1715692.RUE5091_03260"/>
<organism evidence="1 2">
    <name type="scientific">Ruegeria denitrificans</name>
    <dbReference type="NCBI Taxonomy" id="1715692"/>
    <lineage>
        <taxon>Bacteria</taxon>
        <taxon>Pseudomonadati</taxon>
        <taxon>Pseudomonadota</taxon>
        <taxon>Alphaproteobacteria</taxon>
        <taxon>Rhodobacterales</taxon>
        <taxon>Roseobacteraceae</taxon>
        <taxon>Ruegeria</taxon>
    </lineage>
</organism>
<dbReference type="Proteomes" id="UP000051260">
    <property type="component" value="Unassembled WGS sequence"/>
</dbReference>